<dbReference type="InterPro" id="IPR012171">
    <property type="entry name" value="Fatty_acid_desaturase"/>
</dbReference>
<reference evidence="3" key="1">
    <citation type="submission" date="2020-05" db="EMBL/GenBank/DDBJ databases">
        <authorList>
            <person name="Chiriac C."/>
            <person name="Salcher M."/>
            <person name="Ghai R."/>
            <person name="Kavagutti S V."/>
        </authorList>
    </citation>
    <scope>NUCLEOTIDE SEQUENCE</scope>
</reference>
<dbReference type="PANTHER" id="PTHR19353">
    <property type="entry name" value="FATTY ACID DESATURASE 2"/>
    <property type="match status" value="1"/>
</dbReference>
<dbReference type="GO" id="GO:0008610">
    <property type="term" value="P:lipid biosynthetic process"/>
    <property type="evidence" value="ECO:0007669"/>
    <property type="project" value="UniProtKB-ARBA"/>
</dbReference>
<dbReference type="GO" id="GO:0016020">
    <property type="term" value="C:membrane"/>
    <property type="evidence" value="ECO:0007669"/>
    <property type="project" value="TreeGrafter"/>
</dbReference>
<evidence type="ECO:0000259" key="2">
    <source>
        <dbReference type="Pfam" id="PF00487"/>
    </source>
</evidence>
<organism evidence="3">
    <name type="scientific">freshwater metagenome</name>
    <dbReference type="NCBI Taxonomy" id="449393"/>
    <lineage>
        <taxon>unclassified sequences</taxon>
        <taxon>metagenomes</taxon>
        <taxon>ecological metagenomes</taxon>
    </lineage>
</organism>
<evidence type="ECO:0000313" key="3">
    <source>
        <dbReference type="EMBL" id="CAB5002770.1"/>
    </source>
</evidence>
<gene>
    <name evidence="3" type="ORF">UFOPK4057_00403</name>
</gene>
<accession>A0A6J7PB43</accession>
<name>A0A6J7PB43_9ZZZZ</name>
<evidence type="ECO:0000256" key="1">
    <source>
        <dbReference type="SAM" id="Phobius"/>
    </source>
</evidence>
<dbReference type="EMBL" id="CAFBPC010000068">
    <property type="protein sequence ID" value="CAB5002770.1"/>
    <property type="molecule type" value="Genomic_DNA"/>
</dbReference>
<protein>
    <submittedName>
        <fullName evidence="3">Unannotated protein</fullName>
    </submittedName>
</protein>
<dbReference type="AlphaFoldDB" id="A0A6J7PB43"/>
<dbReference type="PANTHER" id="PTHR19353:SF19">
    <property type="entry name" value="DELTA(5) FATTY ACID DESATURASE C-RELATED"/>
    <property type="match status" value="1"/>
</dbReference>
<keyword evidence="1" id="KW-0812">Transmembrane</keyword>
<keyword evidence="1" id="KW-0472">Membrane</keyword>
<sequence>MKRDYSLTGPEGDIAVENGLAGADWYHSPVERQEFLALMTRTNSTAAWHTALWFVLLGVSAWWLITTWFSWWTLPAAFVYGTLYGSVCDPRWHECGHKTAFASKRANEIVYHIASFMDLREPISWRWSHLRHHADTIIVGRDPEIAFQRPPSFFKIFLEMFAIVSAREEFKKYFSNLVGRLTAAEATYIPEREQQKAIFWGRVHLGIWIAVIVLSISQRTFLPIMLVGGPSLYGRWLLMVYGATQHAGLAEDVLDHRLNTRTVYMNPVSRFLYLNMNYHLEHHMYPAIPYRNLPQLHALIGDDLPAPHPNIAAAYADIFRTWKAQKKDPSVFLSPKAK</sequence>
<keyword evidence="1" id="KW-1133">Transmembrane helix</keyword>
<dbReference type="InterPro" id="IPR005804">
    <property type="entry name" value="FA_desaturase_dom"/>
</dbReference>
<feature type="domain" description="Fatty acid desaturase" evidence="2">
    <location>
        <begin position="70"/>
        <end position="307"/>
    </location>
</feature>
<proteinExistence type="predicted"/>
<feature type="transmembrane region" description="Helical" evidence="1">
    <location>
        <begin position="46"/>
        <end position="65"/>
    </location>
</feature>
<dbReference type="GO" id="GO:0016717">
    <property type="term" value="F:oxidoreductase activity, acting on paired donors, with oxidation of a pair of donors resulting in the reduction of molecular oxygen to two molecules of water"/>
    <property type="evidence" value="ECO:0007669"/>
    <property type="project" value="TreeGrafter"/>
</dbReference>
<dbReference type="Pfam" id="PF00487">
    <property type="entry name" value="FA_desaturase"/>
    <property type="match status" value="1"/>
</dbReference>